<sequence>MKDRVICFGKTDSRIRGGTKTEHPASVMMLGVVASTGEKNASNLVVCWITVTHRRLLDGIEGKCGPIDPQGRIQLKTVNSNL</sequence>
<protein>
    <submittedName>
        <fullName evidence="1">Uncharacterized protein</fullName>
    </submittedName>
</protein>
<evidence type="ECO:0000313" key="1">
    <source>
        <dbReference type="EMBL" id="CDW29559.1"/>
    </source>
</evidence>
<proteinExistence type="predicted"/>
<reference evidence="1" key="1">
    <citation type="submission" date="2014-05" db="EMBL/GenBank/DDBJ databases">
        <authorList>
            <person name="Chronopoulou M."/>
        </authorList>
    </citation>
    <scope>NUCLEOTIDE SEQUENCE</scope>
    <source>
        <tissue evidence="1">Whole organism</tissue>
    </source>
</reference>
<dbReference type="EMBL" id="HACA01012198">
    <property type="protein sequence ID" value="CDW29559.1"/>
    <property type="molecule type" value="Transcribed_RNA"/>
</dbReference>
<accession>A0A0K2TU67</accession>
<name>A0A0K2TU67_LEPSM</name>
<dbReference type="AlphaFoldDB" id="A0A0K2TU67"/>
<organism evidence="1">
    <name type="scientific">Lepeophtheirus salmonis</name>
    <name type="common">Salmon louse</name>
    <name type="synonym">Caligus salmonis</name>
    <dbReference type="NCBI Taxonomy" id="72036"/>
    <lineage>
        <taxon>Eukaryota</taxon>
        <taxon>Metazoa</taxon>
        <taxon>Ecdysozoa</taxon>
        <taxon>Arthropoda</taxon>
        <taxon>Crustacea</taxon>
        <taxon>Multicrustacea</taxon>
        <taxon>Hexanauplia</taxon>
        <taxon>Copepoda</taxon>
        <taxon>Siphonostomatoida</taxon>
        <taxon>Caligidae</taxon>
        <taxon>Lepeophtheirus</taxon>
    </lineage>
</organism>